<proteinExistence type="predicted"/>
<dbReference type="Proteomes" id="UP000627838">
    <property type="component" value="Unassembled WGS sequence"/>
</dbReference>
<comment type="caution">
    <text evidence="2">The sequence shown here is derived from an EMBL/GenBank/DDBJ whole genome shotgun (WGS) entry which is preliminary data.</text>
</comment>
<protein>
    <submittedName>
        <fullName evidence="2">GNAT superfamily N-acetyltransferase</fullName>
    </submittedName>
</protein>
<keyword evidence="3" id="KW-1185">Reference proteome</keyword>
<evidence type="ECO:0000313" key="2">
    <source>
        <dbReference type="EMBL" id="MBE1532678.1"/>
    </source>
</evidence>
<dbReference type="InterPro" id="IPR000182">
    <property type="entry name" value="GNAT_dom"/>
</dbReference>
<dbReference type="Pfam" id="PF00583">
    <property type="entry name" value="Acetyltransf_1"/>
    <property type="match status" value="1"/>
</dbReference>
<dbReference type="SUPFAM" id="SSF55729">
    <property type="entry name" value="Acyl-CoA N-acyltransferases (Nat)"/>
    <property type="match status" value="1"/>
</dbReference>
<dbReference type="InterPro" id="IPR016181">
    <property type="entry name" value="Acyl_CoA_acyltransferase"/>
</dbReference>
<dbReference type="RefSeq" id="WP_225961139.1">
    <property type="nucleotide sequence ID" value="NZ_JADBDZ010000001.1"/>
</dbReference>
<evidence type="ECO:0000259" key="1">
    <source>
        <dbReference type="PROSITE" id="PS51186"/>
    </source>
</evidence>
<dbReference type="PROSITE" id="PS51186">
    <property type="entry name" value="GNAT"/>
    <property type="match status" value="1"/>
</dbReference>
<feature type="domain" description="N-acetyltransferase" evidence="1">
    <location>
        <begin position="18"/>
        <end position="174"/>
    </location>
</feature>
<evidence type="ECO:0000313" key="3">
    <source>
        <dbReference type="Proteomes" id="UP000627838"/>
    </source>
</evidence>
<organism evidence="2 3">
    <name type="scientific">Actinomadura algeriensis</name>
    <dbReference type="NCBI Taxonomy" id="1679523"/>
    <lineage>
        <taxon>Bacteria</taxon>
        <taxon>Bacillati</taxon>
        <taxon>Actinomycetota</taxon>
        <taxon>Actinomycetes</taxon>
        <taxon>Streptosporangiales</taxon>
        <taxon>Thermomonosporaceae</taxon>
        <taxon>Actinomadura</taxon>
    </lineage>
</organism>
<sequence>MTQLDVRDAAHTIPLDGVRVRPYGAADGARLRGMSARLSPAGLYARFFSGTPHIPDHYITIMNGLDHWDRDALVALLDGDMIGIAEYCRDADRPARADIAVLVCDPWRRRGVATVLIGFLAELAGRRGVREFGADVLPGNREALMALHSMWPDALPVYRDGLARYLLPLPGRPG</sequence>
<name>A0ABR9JQC1_9ACTN</name>
<dbReference type="EMBL" id="JADBDZ010000001">
    <property type="protein sequence ID" value="MBE1532678.1"/>
    <property type="molecule type" value="Genomic_DNA"/>
</dbReference>
<reference evidence="2 3" key="1">
    <citation type="submission" date="2020-10" db="EMBL/GenBank/DDBJ databases">
        <title>Sequencing the genomes of 1000 actinobacteria strains.</title>
        <authorList>
            <person name="Klenk H.-P."/>
        </authorList>
    </citation>
    <scope>NUCLEOTIDE SEQUENCE [LARGE SCALE GENOMIC DNA]</scope>
    <source>
        <strain evidence="2 3">DSM 46744</strain>
    </source>
</reference>
<accession>A0ABR9JQC1</accession>
<dbReference type="Gene3D" id="3.40.630.30">
    <property type="match status" value="1"/>
</dbReference>
<gene>
    <name evidence="2" type="ORF">H4W34_002511</name>
</gene>
<dbReference type="CDD" id="cd04301">
    <property type="entry name" value="NAT_SF"/>
    <property type="match status" value="1"/>
</dbReference>